<feature type="compositionally biased region" description="Basic and acidic residues" evidence="1">
    <location>
        <begin position="133"/>
        <end position="151"/>
    </location>
</feature>
<evidence type="ECO:0000313" key="4">
    <source>
        <dbReference type="Proteomes" id="UP001345219"/>
    </source>
</evidence>
<comment type="caution">
    <text evidence="3">The sequence shown here is derived from an EMBL/GenBank/DDBJ whole genome shotgun (WGS) entry which is preliminary data.</text>
</comment>
<sequence>MKSKITRLTITAAFFCWFMVFPSQFFSYVGADNGAHHHPDKNKQVEEAPSLAEIVMDTISMMKSPNKISWDKVKTILNKVQIRLSPPSLDFRGLSNKASPVEEIKEAAGESFKSGKSTVEESAKSAAEAVQRTAEKVKENISDKEEGKVEL</sequence>
<dbReference type="AlphaFoldDB" id="A0AAN7K146"/>
<dbReference type="EMBL" id="JAXIOK010000013">
    <property type="protein sequence ID" value="KAK4756427.1"/>
    <property type="molecule type" value="Genomic_DNA"/>
</dbReference>
<feature type="chain" id="PRO_5043014093" evidence="2">
    <location>
        <begin position="32"/>
        <end position="151"/>
    </location>
</feature>
<organism evidence="3 4">
    <name type="scientific">Trapa incisa</name>
    <dbReference type="NCBI Taxonomy" id="236973"/>
    <lineage>
        <taxon>Eukaryota</taxon>
        <taxon>Viridiplantae</taxon>
        <taxon>Streptophyta</taxon>
        <taxon>Embryophyta</taxon>
        <taxon>Tracheophyta</taxon>
        <taxon>Spermatophyta</taxon>
        <taxon>Magnoliopsida</taxon>
        <taxon>eudicotyledons</taxon>
        <taxon>Gunneridae</taxon>
        <taxon>Pentapetalae</taxon>
        <taxon>rosids</taxon>
        <taxon>malvids</taxon>
        <taxon>Myrtales</taxon>
        <taxon>Lythraceae</taxon>
        <taxon>Trapa</taxon>
    </lineage>
</organism>
<dbReference type="PANTHER" id="PTHR35463:SF10">
    <property type="entry name" value="TRANSMEMBRANE PROTEIN"/>
    <property type="match status" value="1"/>
</dbReference>
<keyword evidence="2" id="KW-0732">Signal</keyword>
<protein>
    <submittedName>
        <fullName evidence="3">Uncharacterized protein</fullName>
    </submittedName>
</protein>
<reference evidence="3 4" key="1">
    <citation type="journal article" date="2023" name="Hortic Res">
        <title>Pangenome of water caltrop reveals structural variations and asymmetric subgenome divergence after allopolyploidization.</title>
        <authorList>
            <person name="Zhang X."/>
            <person name="Chen Y."/>
            <person name="Wang L."/>
            <person name="Yuan Y."/>
            <person name="Fang M."/>
            <person name="Shi L."/>
            <person name="Lu R."/>
            <person name="Comes H.P."/>
            <person name="Ma Y."/>
            <person name="Chen Y."/>
            <person name="Huang G."/>
            <person name="Zhou Y."/>
            <person name="Zheng Z."/>
            <person name="Qiu Y."/>
        </authorList>
    </citation>
    <scope>NUCLEOTIDE SEQUENCE [LARGE SCALE GENOMIC DNA]</scope>
    <source>
        <tissue evidence="3">Roots</tissue>
    </source>
</reference>
<proteinExistence type="predicted"/>
<name>A0AAN7K146_9MYRT</name>
<dbReference type="PANTHER" id="PTHR35463">
    <property type="entry name" value="TRANSMEMBRANE PROTEIN"/>
    <property type="match status" value="1"/>
</dbReference>
<feature type="region of interest" description="Disordered" evidence="1">
    <location>
        <begin position="105"/>
        <end position="151"/>
    </location>
</feature>
<gene>
    <name evidence="3" type="ORF">SAY87_006554</name>
</gene>
<evidence type="ECO:0000313" key="3">
    <source>
        <dbReference type="EMBL" id="KAK4756427.1"/>
    </source>
</evidence>
<evidence type="ECO:0000256" key="2">
    <source>
        <dbReference type="SAM" id="SignalP"/>
    </source>
</evidence>
<accession>A0AAN7K146</accession>
<evidence type="ECO:0000256" key="1">
    <source>
        <dbReference type="SAM" id="MobiDB-lite"/>
    </source>
</evidence>
<feature type="signal peptide" evidence="2">
    <location>
        <begin position="1"/>
        <end position="31"/>
    </location>
</feature>
<dbReference type="Proteomes" id="UP001345219">
    <property type="component" value="Chromosome 6"/>
</dbReference>
<keyword evidence="4" id="KW-1185">Reference proteome</keyword>